<dbReference type="KEGG" id="doa:AXF15_08070"/>
<proteinExistence type="predicted"/>
<gene>
    <name evidence="3" type="ORF">AXF15_08070</name>
</gene>
<evidence type="ECO:0000256" key="2">
    <source>
        <dbReference type="SAM" id="Phobius"/>
    </source>
</evidence>
<feature type="region of interest" description="Disordered" evidence="1">
    <location>
        <begin position="212"/>
        <end position="236"/>
    </location>
</feature>
<name>A0A0X8JQH7_9BACT</name>
<dbReference type="OrthoDB" id="1806539at2"/>
<dbReference type="STRING" id="888061.AXF15_08070"/>
<accession>A0A0X8JQH7</accession>
<dbReference type="Proteomes" id="UP000063964">
    <property type="component" value="Chromosome"/>
</dbReference>
<sequence length="236" mass="26588">MTLAFGQRFRAIEAVFMEIVHRFFLSLDPWLIWAFRLTEDPWAGFLTGCVLICLICVILGDATSILARRLNRGVYGRYHDEMVRNHNLSVTALRHADKAAYAAANKQAHEAFGKYFFSQAGAFTLSIWPFPFALGWMETRFGGVPLTLPVSIPGVGDEVMYPFFCIPLYILVRIVYGRIMRLFAPYRRVLAWTGHGGKTEMLRFEELLRPEPAQTRPETAGPEGSGKEGGRHGTGL</sequence>
<keyword evidence="2" id="KW-0472">Membrane</keyword>
<keyword evidence="2" id="KW-1133">Transmembrane helix</keyword>
<feature type="transmembrane region" description="Helical" evidence="2">
    <location>
        <begin position="159"/>
        <end position="179"/>
    </location>
</feature>
<feature type="compositionally biased region" description="Basic and acidic residues" evidence="1">
    <location>
        <begin position="225"/>
        <end position="236"/>
    </location>
</feature>
<reference evidence="4" key="1">
    <citation type="submission" date="2016-02" db="EMBL/GenBank/DDBJ databases">
        <authorList>
            <person name="Holder M.E."/>
            <person name="Ajami N.J."/>
            <person name="Petrosino J.F."/>
        </authorList>
    </citation>
    <scope>NUCLEOTIDE SEQUENCE [LARGE SCALE GENOMIC DNA]</scope>
    <source>
        <strain evidence="4">DSM 12838</strain>
    </source>
</reference>
<evidence type="ECO:0000256" key="1">
    <source>
        <dbReference type="SAM" id="MobiDB-lite"/>
    </source>
</evidence>
<dbReference type="AlphaFoldDB" id="A0A0X8JQH7"/>
<feature type="transmembrane region" description="Helical" evidence="2">
    <location>
        <begin position="45"/>
        <end position="67"/>
    </location>
</feature>
<evidence type="ECO:0000313" key="3">
    <source>
        <dbReference type="EMBL" id="AMD93054.1"/>
    </source>
</evidence>
<feature type="transmembrane region" description="Helical" evidence="2">
    <location>
        <begin position="12"/>
        <end position="33"/>
    </location>
</feature>
<dbReference type="EMBL" id="CP014230">
    <property type="protein sequence ID" value="AMD93054.1"/>
    <property type="molecule type" value="Genomic_DNA"/>
</dbReference>
<keyword evidence="4" id="KW-1185">Reference proteome</keyword>
<evidence type="ECO:0008006" key="5">
    <source>
        <dbReference type="Google" id="ProtNLM"/>
    </source>
</evidence>
<dbReference type="RefSeq" id="WP_066605743.1">
    <property type="nucleotide sequence ID" value="NZ_CP014230.1"/>
</dbReference>
<feature type="transmembrane region" description="Helical" evidence="2">
    <location>
        <begin position="115"/>
        <end position="137"/>
    </location>
</feature>
<keyword evidence="2" id="KW-0812">Transmembrane</keyword>
<evidence type="ECO:0000313" key="4">
    <source>
        <dbReference type="Proteomes" id="UP000063964"/>
    </source>
</evidence>
<protein>
    <recommendedName>
        <fullName evidence="5">DUF106 domain-containing protein</fullName>
    </recommendedName>
</protein>
<organism evidence="3 4">
    <name type="scientific">Desulfomicrobium orale DSM 12838</name>
    <dbReference type="NCBI Taxonomy" id="888061"/>
    <lineage>
        <taxon>Bacteria</taxon>
        <taxon>Pseudomonadati</taxon>
        <taxon>Thermodesulfobacteriota</taxon>
        <taxon>Desulfovibrionia</taxon>
        <taxon>Desulfovibrionales</taxon>
        <taxon>Desulfomicrobiaceae</taxon>
        <taxon>Desulfomicrobium</taxon>
    </lineage>
</organism>